<dbReference type="InterPro" id="IPR014922">
    <property type="entry name" value="YdhG-like"/>
</dbReference>
<keyword evidence="3" id="KW-1185">Reference proteome</keyword>
<dbReference type="RefSeq" id="WP_265767071.1">
    <property type="nucleotide sequence ID" value="NZ_JAGGJA010000011.1"/>
</dbReference>
<comment type="caution">
    <text evidence="2">The sequence shown here is derived from an EMBL/GenBank/DDBJ whole genome shotgun (WGS) entry which is preliminary data.</text>
</comment>
<organism evidence="2 3">
    <name type="scientific">Fodinibius salsisoli</name>
    <dbReference type="NCBI Taxonomy" id="2820877"/>
    <lineage>
        <taxon>Bacteria</taxon>
        <taxon>Pseudomonadati</taxon>
        <taxon>Balneolota</taxon>
        <taxon>Balneolia</taxon>
        <taxon>Balneolales</taxon>
        <taxon>Balneolaceae</taxon>
        <taxon>Fodinibius</taxon>
    </lineage>
</organism>
<accession>A0ABT3PR02</accession>
<proteinExistence type="predicted"/>
<name>A0ABT3PR02_9BACT</name>
<protein>
    <submittedName>
        <fullName evidence="2">YdeI/OmpD-associated family protein</fullName>
    </submittedName>
</protein>
<dbReference type="InterPro" id="IPR016786">
    <property type="entry name" value="YdeI_bac"/>
</dbReference>
<reference evidence="2 3" key="1">
    <citation type="submission" date="2021-03" db="EMBL/GenBank/DDBJ databases">
        <title>Aliifodinibius sp. nov., a new bacterium isolated from saline soil.</title>
        <authorList>
            <person name="Galisteo C."/>
            <person name="De La Haba R."/>
            <person name="Sanchez-Porro C."/>
            <person name="Ventosa A."/>
        </authorList>
    </citation>
    <scope>NUCLEOTIDE SEQUENCE [LARGE SCALE GENOMIC DNA]</scope>
    <source>
        <strain evidence="2 3">1BSP15-2V2</strain>
    </source>
</reference>
<evidence type="ECO:0000259" key="1">
    <source>
        <dbReference type="Pfam" id="PF08818"/>
    </source>
</evidence>
<evidence type="ECO:0000313" key="2">
    <source>
        <dbReference type="EMBL" id="MCW9708284.1"/>
    </source>
</evidence>
<feature type="domain" description="YdhG-like" evidence="1">
    <location>
        <begin position="18"/>
        <end position="115"/>
    </location>
</feature>
<dbReference type="EMBL" id="JAGGJA010000011">
    <property type="protein sequence ID" value="MCW9708284.1"/>
    <property type="molecule type" value="Genomic_DNA"/>
</dbReference>
<gene>
    <name evidence="2" type="ORF">J6I44_15565</name>
</gene>
<dbReference type="Gene3D" id="3.90.1150.200">
    <property type="match status" value="1"/>
</dbReference>
<sequence length="194" mass="22674">MNSMNPKVDEYVREADQWQQEIEQLRMVCLEADLTEMLKWGKPCYSFQESNIVIIQPFKESCVLMFFKGILLEDPHDVLEKPGKNSRIARRIPFTSVQEIIDHESILKSYIKEAIEAEKAGLEVDVEEKKEPVPEELQNKFDENPDFKTAFDALTPGRQRGYILHFSDAKQSKTRQRRIKKYIPKILDGKGLRE</sequence>
<dbReference type="Pfam" id="PF13376">
    <property type="entry name" value="OmdA"/>
    <property type="match status" value="1"/>
</dbReference>
<dbReference type="PIRSF" id="PIRSF021308">
    <property type="entry name" value="UCP021308"/>
    <property type="match status" value="1"/>
</dbReference>
<evidence type="ECO:0000313" key="3">
    <source>
        <dbReference type="Proteomes" id="UP001207918"/>
    </source>
</evidence>
<dbReference type="Proteomes" id="UP001207918">
    <property type="component" value="Unassembled WGS sequence"/>
</dbReference>
<dbReference type="SUPFAM" id="SSF159888">
    <property type="entry name" value="YdhG-like"/>
    <property type="match status" value="1"/>
</dbReference>
<dbReference type="Pfam" id="PF08818">
    <property type="entry name" value="DUF1801"/>
    <property type="match status" value="1"/>
</dbReference>